<reference evidence="1 2" key="1">
    <citation type="submission" date="2019-08" db="EMBL/GenBank/DDBJ databases">
        <title>In-depth cultivation of the pig gut microbiome towards novel bacterial diversity and tailored functional studies.</title>
        <authorList>
            <person name="Wylensek D."/>
            <person name="Hitch T.C.A."/>
            <person name="Clavel T."/>
        </authorList>
    </citation>
    <scope>NUCLEOTIDE SEQUENCE [LARGE SCALE GENOMIC DNA]</scope>
    <source>
        <strain evidence="2">WCA-380-WT-3B3</strain>
    </source>
</reference>
<evidence type="ECO:0000313" key="2">
    <source>
        <dbReference type="Proteomes" id="UP000430222"/>
    </source>
</evidence>
<accession>A0A6I2UZU5</accession>
<dbReference type="Proteomes" id="UP000430222">
    <property type="component" value="Unassembled WGS sequence"/>
</dbReference>
<protein>
    <recommendedName>
        <fullName evidence="3">Acyl carrier protein</fullName>
    </recommendedName>
</protein>
<dbReference type="RefSeq" id="WP_154621726.1">
    <property type="nucleotide sequence ID" value="NZ_VUNL01000020.1"/>
</dbReference>
<comment type="caution">
    <text evidence="1">The sequence shown here is derived from an EMBL/GenBank/DDBJ whole genome shotgun (WGS) entry which is preliminary data.</text>
</comment>
<dbReference type="InterPro" id="IPR036736">
    <property type="entry name" value="ACP-like_sf"/>
</dbReference>
<dbReference type="SUPFAM" id="SSF47336">
    <property type="entry name" value="ACP-like"/>
    <property type="match status" value="1"/>
</dbReference>
<gene>
    <name evidence="1" type="ORF">FYJ78_12450</name>
</gene>
<dbReference type="Gene3D" id="1.10.1200.10">
    <property type="entry name" value="ACP-like"/>
    <property type="match status" value="1"/>
</dbReference>
<evidence type="ECO:0008006" key="3">
    <source>
        <dbReference type="Google" id="ProtNLM"/>
    </source>
</evidence>
<sequence>MISQEQFINDLQTMLKTDEEVAIDMDLLDIEAWDSFSMVAFMAMTEEKYQVKLDKFTVAEAVLVEDLYDAVVNAAG</sequence>
<proteinExistence type="predicted"/>
<organism evidence="1 2">
    <name type="scientific">Selenomonas montiformis</name>
    <dbReference type="NCBI Taxonomy" id="2652285"/>
    <lineage>
        <taxon>Bacteria</taxon>
        <taxon>Bacillati</taxon>
        <taxon>Bacillota</taxon>
        <taxon>Negativicutes</taxon>
        <taxon>Selenomonadales</taxon>
        <taxon>Selenomonadaceae</taxon>
        <taxon>Selenomonas</taxon>
    </lineage>
</organism>
<evidence type="ECO:0000313" key="1">
    <source>
        <dbReference type="EMBL" id="MSV25959.1"/>
    </source>
</evidence>
<dbReference type="AlphaFoldDB" id="A0A6I2UZU5"/>
<dbReference type="EMBL" id="VUNL01000020">
    <property type="protein sequence ID" value="MSV25959.1"/>
    <property type="molecule type" value="Genomic_DNA"/>
</dbReference>
<keyword evidence="2" id="KW-1185">Reference proteome</keyword>
<name>A0A6I2UZU5_9FIRM</name>